<reference evidence="3 4" key="1">
    <citation type="submission" date="2020-08" db="EMBL/GenBank/DDBJ databases">
        <title>A Genomic Blueprint of the Chicken Gut Microbiome.</title>
        <authorList>
            <person name="Gilroy R."/>
            <person name="Ravi A."/>
            <person name="Getino M."/>
            <person name="Pursley I."/>
            <person name="Horton D.L."/>
            <person name="Alikhan N.-F."/>
            <person name="Baker D."/>
            <person name="Gharbi K."/>
            <person name="Hall N."/>
            <person name="Watson M."/>
            <person name="Adriaenssens E.M."/>
            <person name="Foster-Nyarko E."/>
            <person name="Jarju S."/>
            <person name="Secka A."/>
            <person name="Antonio M."/>
            <person name="Oren A."/>
            <person name="Chaudhuri R."/>
            <person name="La Ragione R.M."/>
            <person name="Hildebrand F."/>
            <person name="Pallen M.J."/>
        </authorList>
    </citation>
    <scope>NUCLEOTIDE SEQUENCE [LARGE SCALE GENOMIC DNA]</scope>
    <source>
        <strain evidence="3 4">Re31</strain>
    </source>
</reference>
<protein>
    <submittedName>
        <fullName evidence="3">Glycosyltransferase</fullName>
    </submittedName>
</protein>
<dbReference type="InterPro" id="IPR007039">
    <property type="entry name" value="TrbC/VirB2"/>
</dbReference>
<keyword evidence="4" id="KW-1185">Reference proteome</keyword>
<name>A0ABR8XHB2_9BACL</name>
<dbReference type="Proteomes" id="UP000640930">
    <property type="component" value="Unassembled WGS sequence"/>
</dbReference>
<dbReference type="EMBL" id="JACSQA010000048">
    <property type="protein sequence ID" value="MBD8028622.1"/>
    <property type="molecule type" value="Genomic_DNA"/>
</dbReference>
<feature type="signal peptide" evidence="2">
    <location>
        <begin position="1"/>
        <end position="27"/>
    </location>
</feature>
<evidence type="ECO:0000256" key="1">
    <source>
        <dbReference type="SAM" id="Phobius"/>
    </source>
</evidence>
<feature type="transmembrane region" description="Helical" evidence="1">
    <location>
        <begin position="37"/>
        <end position="59"/>
    </location>
</feature>
<organism evidence="3 4">
    <name type="scientific">Ureibacillus galli</name>
    <dbReference type="NCBI Taxonomy" id="2762222"/>
    <lineage>
        <taxon>Bacteria</taxon>
        <taxon>Bacillati</taxon>
        <taxon>Bacillota</taxon>
        <taxon>Bacilli</taxon>
        <taxon>Bacillales</taxon>
        <taxon>Caryophanaceae</taxon>
        <taxon>Ureibacillus</taxon>
    </lineage>
</organism>
<proteinExistence type="predicted"/>
<keyword evidence="1" id="KW-1133">Transmembrane helix</keyword>
<evidence type="ECO:0000256" key="2">
    <source>
        <dbReference type="SAM" id="SignalP"/>
    </source>
</evidence>
<evidence type="ECO:0000313" key="3">
    <source>
        <dbReference type="EMBL" id="MBD8028622.1"/>
    </source>
</evidence>
<feature type="chain" id="PRO_5046069263" evidence="2">
    <location>
        <begin position="28"/>
        <end position="92"/>
    </location>
</feature>
<accession>A0ABR8XHB2</accession>
<keyword evidence="1" id="KW-0812">Transmembrane</keyword>
<evidence type="ECO:0000313" key="4">
    <source>
        <dbReference type="Proteomes" id="UP000640930"/>
    </source>
</evidence>
<dbReference type="Pfam" id="PF04956">
    <property type="entry name" value="TrbC"/>
    <property type="match status" value="1"/>
</dbReference>
<gene>
    <name evidence="3" type="ORF">H9636_18465</name>
</gene>
<keyword evidence="1" id="KW-0472">Membrane</keyword>
<comment type="caution">
    <text evidence="3">The sequence shown here is derived from an EMBL/GenBank/DDBJ whole genome shotgun (WGS) entry which is preliminary data.</text>
</comment>
<keyword evidence="2" id="KW-0732">Signal</keyword>
<sequence length="92" mass="10164">MKKSRKKVNLKVPALTTLFLTPTTAFASGTFENVYWTVMGMFDHAVVLVIIFAGAAWMLGHRSKAIEHLIGAACGYLLALHAIDIRDFLKTL</sequence>